<dbReference type="EMBL" id="FOQH01000006">
    <property type="protein sequence ID" value="SFI35882.1"/>
    <property type="molecule type" value="Genomic_DNA"/>
</dbReference>
<dbReference type="STRING" id="1114924.SAMN05216258_10631"/>
<reference evidence="1 2" key="1">
    <citation type="submission" date="2016-10" db="EMBL/GenBank/DDBJ databases">
        <authorList>
            <person name="de Groot N.N."/>
        </authorList>
    </citation>
    <scope>NUCLEOTIDE SEQUENCE [LARGE SCALE GENOMIC DNA]</scope>
    <source>
        <strain evidence="1 2">CGMCC 1.11030</strain>
    </source>
</reference>
<dbReference type="RefSeq" id="WP_092860400.1">
    <property type="nucleotide sequence ID" value="NZ_FOQH01000006.1"/>
</dbReference>
<keyword evidence="2" id="KW-1185">Reference proteome</keyword>
<dbReference type="Proteomes" id="UP000199377">
    <property type="component" value="Unassembled WGS sequence"/>
</dbReference>
<proteinExistence type="predicted"/>
<name>A0A1I3HJM1_9RHOB</name>
<protein>
    <submittedName>
        <fullName evidence="1">Uncharacterized protein</fullName>
    </submittedName>
</protein>
<organism evidence="1 2">
    <name type="scientific">Albimonas pacifica</name>
    <dbReference type="NCBI Taxonomy" id="1114924"/>
    <lineage>
        <taxon>Bacteria</taxon>
        <taxon>Pseudomonadati</taxon>
        <taxon>Pseudomonadota</taxon>
        <taxon>Alphaproteobacteria</taxon>
        <taxon>Rhodobacterales</taxon>
        <taxon>Paracoccaceae</taxon>
        <taxon>Albimonas</taxon>
    </lineage>
</organism>
<evidence type="ECO:0000313" key="2">
    <source>
        <dbReference type="Proteomes" id="UP000199377"/>
    </source>
</evidence>
<dbReference type="AlphaFoldDB" id="A0A1I3HJM1"/>
<accession>A0A1I3HJM1</accession>
<gene>
    <name evidence="1" type="ORF">SAMN05216258_10631</name>
</gene>
<sequence length="158" mass="16196">MGAPRIQAAGSPTGMISDALDAARRRAVQAELGFDASTLSHWCDPAETNGRRMPVSALHEVAVLSPAAALVAARHFAALAGAEVRELREDDGSLSSAVAALLRATGEIGAHMLEATDPAGPGGAGFTPAELRRLQADLDLAAESIATARARFAREASS</sequence>
<dbReference type="OrthoDB" id="7873964at2"/>
<evidence type="ECO:0000313" key="1">
    <source>
        <dbReference type="EMBL" id="SFI35882.1"/>
    </source>
</evidence>